<reference evidence="2" key="1">
    <citation type="submission" date="2022-03" db="EMBL/GenBank/DDBJ databases">
        <authorList>
            <person name="Martin H S."/>
        </authorList>
    </citation>
    <scope>NUCLEOTIDE SEQUENCE</scope>
</reference>
<evidence type="ECO:0000256" key="1">
    <source>
        <dbReference type="SAM" id="SignalP"/>
    </source>
</evidence>
<dbReference type="InterPro" id="IPR036397">
    <property type="entry name" value="RNaseH_sf"/>
</dbReference>
<keyword evidence="3" id="KW-1185">Reference proteome</keyword>
<feature type="chain" id="PRO_5046968331" description="Integrase catalytic domain-containing protein" evidence="1">
    <location>
        <begin position="29"/>
        <end position="216"/>
    </location>
</feature>
<keyword evidence="1" id="KW-0732">Signal</keyword>
<accession>A0ABN8IQW5</accession>
<dbReference type="SUPFAM" id="SSF53098">
    <property type="entry name" value="Ribonuclease H-like"/>
    <property type="match status" value="1"/>
</dbReference>
<dbReference type="Proteomes" id="UP000837857">
    <property type="component" value="Chromosome 28"/>
</dbReference>
<organism evidence="2 3">
    <name type="scientific">Iphiclides podalirius</name>
    <name type="common">scarce swallowtail</name>
    <dbReference type="NCBI Taxonomy" id="110791"/>
    <lineage>
        <taxon>Eukaryota</taxon>
        <taxon>Metazoa</taxon>
        <taxon>Ecdysozoa</taxon>
        <taxon>Arthropoda</taxon>
        <taxon>Hexapoda</taxon>
        <taxon>Insecta</taxon>
        <taxon>Pterygota</taxon>
        <taxon>Neoptera</taxon>
        <taxon>Endopterygota</taxon>
        <taxon>Lepidoptera</taxon>
        <taxon>Glossata</taxon>
        <taxon>Ditrysia</taxon>
        <taxon>Papilionoidea</taxon>
        <taxon>Papilionidae</taxon>
        <taxon>Papilioninae</taxon>
        <taxon>Iphiclides</taxon>
    </lineage>
</organism>
<proteinExistence type="predicted"/>
<sequence length="216" mass="24382">MERCIKFVGSGCFTNMWLRLLFLTQPHAEPITYEVPPELGFMHYPPVMVPAKNFATHLTEFPELTRPPGFPRVAKHNTVHHILTTDGPPVCSRPRRLAPQKLKTLMQMCGSKRVRTTSYHPCANGLVERMHRQLKAALMCHEETWHKSLPVVLLGMRAALKQDLQCSPAQLVYGEPLRLPDGTTEANTCLPPWSAASLRFEGPLDCEGYVWSLLCP</sequence>
<gene>
    <name evidence="2" type="ORF">IPOD504_LOCUS11498</name>
</gene>
<evidence type="ECO:0000313" key="2">
    <source>
        <dbReference type="EMBL" id="CAH2061846.1"/>
    </source>
</evidence>
<evidence type="ECO:0000313" key="3">
    <source>
        <dbReference type="Proteomes" id="UP000837857"/>
    </source>
</evidence>
<dbReference type="EMBL" id="OW152840">
    <property type="protein sequence ID" value="CAH2061846.1"/>
    <property type="molecule type" value="Genomic_DNA"/>
</dbReference>
<protein>
    <recommendedName>
        <fullName evidence="4">Integrase catalytic domain-containing protein</fullName>
    </recommendedName>
</protein>
<dbReference type="PANTHER" id="PTHR38681">
    <property type="entry name" value="RETROVIRUS-RELATED POL POLYPROTEIN FROM TRANSPOSON 412-LIKE PROTEIN-RELATED"/>
    <property type="match status" value="1"/>
</dbReference>
<dbReference type="PANTHER" id="PTHR38681:SF1">
    <property type="entry name" value="RETROVIRUS-RELATED POL POLYPROTEIN FROM TRANSPOSON 412-LIKE PROTEIN"/>
    <property type="match status" value="1"/>
</dbReference>
<name>A0ABN8IQW5_9NEOP</name>
<evidence type="ECO:0008006" key="4">
    <source>
        <dbReference type="Google" id="ProtNLM"/>
    </source>
</evidence>
<dbReference type="InterPro" id="IPR012337">
    <property type="entry name" value="RNaseH-like_sf"/>
</dbReference>
<feature type="non-terminal residue" evidence="2">
    <location>
        <position position="216"/>
    </location>
</feature>
<dbReference type="Gene3D" id="3.30.420.10">
    <property type="entry name" value="Ribonuclease H-like superfamily/Ribonuclease H"/>
    <property type="match status" value="1"/>
</dbReference>
<feature type="signal peptide" evidence="1">
    <location>
        <begin position="1"/>
        <end position="28"/>
    </location>
</feature>